<evidence type="ECO:0000256" key="1">
    <source>
        <dbReference type="SAM" id="SignalP"/>
    </source>
</evidence>
<proteinExistence type="predicted"/>
<organism evidence="2 3">
    <name type="scientific">Parachitinimonas caeni</name>
    <dbReference type="NCBI Taxonomy" id="3031301"/>
    <lineage>
        <taxon>Bacteria</taxon>
        <taxon>Pseudomonadati</taxon>
        <taxon>Pseudomonadota</taxon>
        <taxon>Betaproteobacteria</taxon>
        <taxon>Neisseriales</taxon>
        <taxon>Chitinibacteraceae</taxon>
        <taxon>Parachitinimonas</taxon>
    </lineage>
</organism>
<protein>
    <submittedName>
        <fullName evidence="2">Uncharacterized protein</fullName>
    </submittedName>
</protein>
<dbReference type="Proteomes" id="UP001172778">
    <property type="component" value="Unassembled WGS sequence"/>
</dbReference>
<dbReference type="RefSeq" id="WP_284099008.1">
    <property type="nucleotide sequence ID" value="NZ_JARRAF010000001.1"/>
</dbReference>
<keyword evidence="3" id="KW-1185">Reference proteome</keyword>
<evidence type="ECO:0000313" key="2">
    <source>
        <dbReference type="EMBL" id="MDK2122730.1"/>
    </source>
</evidence>
<reference evidence="2" key="1">
    <citation type="submission" date="2023-03" db="EMBL/GenBank/DDBJ databases">
        <title>Chitinimonas shenzhenensis gen. nov., sp. nov., a novel member of family Burkholderiaceae isolated from activated sludge collected in Shen Zhen, China.</title>
        <authorList>
            <person name="Wang X."/>
        </authorList>
    </citation>
    <scope>NUCLEOTIDE SEQUENCE</scope>
    <source>
        <strain evidence="2">DQS-5</strain>
    </source>
</reference>
<accession>A0ABT7DRP5</accession>
<sequence length="124" mass="13339">MNKIILSLLSTFGLMTAAHAGSVHCYTVVTQTLSYGSNSNTLTFTYDDILGSDENYAVLGFLLGIQCKNLAEQHGRAYTSPVVGPPANSMHVSAHAYMGAGDSVESIVRTGNYMDYGVVFNYSR</sequence>
<name>A0ABT7DRP5_9NEIS</name>
<feature type="signal peptide" evidence="1">
    <location>
        <begin position="1"/>
        <end position="20"/>
    </location>
</feature>
<dbReference type="EMBL" id="JARRAF010000001">
    <property type="protein sequence ID" value="MDK2122730.1"/>
    <property type="molecule type" value="Genomic_DNA"/>
</dbReference>
<keyword evidence="1" id="KW-0732">Signal</keyword>
<evidence type="ECO:0000313" key="3">
    <source>
        <dbReference type="Proteomes" id="UP001172778"/>
    </source>
</evidence>
<gene>
    <name evidence="2" type="ORF">PZA18_01565</name>
</gene>
<comment type="caution">
    <text evidence="2">The sequence shown here is derived from an EMBL/GenBank/DDBJ whole genome shotgun (WGS) entry which is preliminary data.</text>
</comment>
<feature type="chain" id="PRO_5046981170" evidence="1">
    <location>
        <begin position="21"/>
        <end position="124"/>
    </location>
</feature>